<organism evidence="7 8">
    <name type="scientific">Hibiscus sabdariffa</name>
    <name type="common">roselle</name>
    <dbReference type="NCBI Taxonomy" id="183260"/>
    <lineage>
        <taxon>Eukaryota</taxon>
        <taxon>Viridiplantae</taxon>
        <taxon>Streptophyta</taxon>
        <taxon>Embryophyta</taxon>
        <taxon>Tracheophyta</taxon>
        <taxon>Spermatophyta</taxon>
        <taxon>Magnoliopsida</taxon>
        <taxon>eudicotyledons</taxon>
        <taxon>Gunneridae</taxon>
        <taxon>Pentapetalae</taxon>
        <taxon>rosids</taxon>
        <taxon>malvids</taxon>
        <taxon>Malvales</taxon>
        <taxon>Malvaceae</taxon>
        <taxon>Malvoideae</taxon>
        <taxon>Hibiscus</taxon>
    </lineage>
</organism>
<dbReference type="EMBL" id="JBBPBM010000001">
    <property type="protein sequence ID" value="KAK8600762.1"/>
    <property type="molecule type" value="Genomic_DNA"/>
</dbReference>
<evidence type="ECO:0000256" key="5">
    <source>
        <dbReference type="ARBA" id="ARBA00023295"/>
    </source>
</evidence>
<dbReference type="InterPro" id="IPR044965">
    <property type="entry name" value="Glyco_hydro_17_plant"/>
</dbReference>
<dbReference type="PANTHER" id="PTHR32227">
    <property type="entry name" value="GLUCAN ENDO-1,3-BETA-GLUCOSIDASE BG1-RELATED-RELATED"/>
    <property type="match status" value="1"/>
</dbReference>
<evidence type="ECO:0000256" key="6">
    <source>
        <dbReference type="RuleBase" id="RU004335"/>
    </source>
</evidence>
<keyword evidence="5" id="KW-0326">Glycosidase</keyword>
<comment type="similarity">
    <text evidence="2 6">Belongs to the glycosyl hydrolase 17 family.</text>
</comment>
<evidence type="ECO:0000313" key="8">
    <source>
        <dbReference type="Proteomes" id="UP001472677"/>
    </source>
</evidence>
<keyword evidence="8" id="KW-1185">Reference proteome</keyword>
<evidence type="ECO:0000313" key="7">
    <source>
        <dbReference type="EMBL" id="KAK8600762.1"/>
    </source>
</evidence>
<evidence type="ECO:0000256" key="4">
    <source>
        <dbReference type="ARBA" id="ARBA00022801"/>
    </source>
</evidence>
<dbReference type="Pfam" id="PF00332">
    <property type="entry name" value="Glyco_hydro_17"/>
    <property type="match status" value="1"/>
</dbReference>
<dbReference type="Gene3D" id="3.20.20.80">
    <property type="entry name" value="Glycosidases"/>
    <property type="match status" value="1"/>
</dbReference>
<protein>
    <recommendedName>
        <fullName evidence="3">glucan endo-1,3-beta-D-glucosidase</fullName>
        <ecNumber evidence="3">3.2.1.39</ecNumber>
    </recommendedName>
</protein>
<comment type="caution">
    <text evidence="7">The sequence shown here is derived from an EMBL/GenBank/DDBJ whole genome shotgun (WGS) entry which is preliminary data.</text>
</comment>
<evidence type="ECO:0000256" key="3">
    <source>
        <dbReference type="ARBA" id="ARBA00012780"/>
    </source>
</evidence>
<name>A0ABR2GCW3_9ROSI</name>
<comment type="catalytic activity">
    <reaction evidence="1">
        <text>Hydrolysis of (1-&gt;3)-beta-D-glucosidic linkages in (1-&gt;3)-beta-D-glucans.</text>
        <dbReference type="EC" id="3.2.1.39"/>
    </reaction>
</comment>
<gene>
    <name evidence="7" type="ORF">V6N12_050611</name>
</gene>
<evidence type="ECO:0000256" key="1">
    <source>
        <dbReference type="ARBA" id="ARBA00000382"/>
    </source>
</evidence>
<dbReference type="Proteomes" id="UP001472677">
    <property type="component" value="Unassembled WGS sequence"/>
</dbReference>
<proteinExistence type="inferred from homology"/>
<sequence>MGKLRNNLPSPTDVIGLYKRSQIGYLRIYQPYPQVLEALRGSGLSVAISPRNKDLASFATSQDAANAWVNTNIVPYKNDVSFQWITIDNKVISGPLGSNVPAAMNNIRNALASVGLAQIKVTTVLPVNALGASYPPSAGVFSSDIMETMRSIAVILAQQDAPLMINVYPYFSYSSDPSHISSEYAMFTSSTPVVIDGSLQYFNLFDAMVDAFNAALEKINFGNIKLTVTETGWPTIGNDPYTSVSNAQTYNKNLLSHVMRNGTP</sequence>
<keyword evidence="4" id="KW-0378">Hydrolase</keyword>
<reference evidence="7 8" key="1">
    <citation type="journal article" date="2024" name="G3 (Bethesda)">
        <title>Genome assembly of Hibiscus sabdariffa L. provides insights into metabolisms of medicinal natural products.</title>
        <authorList>
            <person name="Kim T."/>
        </authorList>
    </citation>
    <scope>NUCLEOTIDE SEQUENCE [LARGE SCALE GENOMIC DNA]</scope>
    <source>
        <strain evidence="7">TK-2024</strain>
        <tissue evidence="7">Old leaves</tissue>
    </source>
</reference>
<dbReference type="SUPFAM" id="SSF51445">
    <property type="entry name" value="(Trans)glycosidases"/>
    <property type="match status" value="1"/>
</dbReference>
<dbReference type="InterPro" id="IPR017853">
    <property type="entry name" value="GH"/>
</dbReference>
<dbReference type="InterPro" id="IPR000490">
    <property type="entry name" value="Glyco_hydro_17"/>
</dbReference>
<evidence type="ECO:0000256" key="2">
    <source>
        <dbReference type="ARBA" id="ARBA00008773"/>
    </source>
</evidence>
<dbReference type="EC" id="3.2.1.39" evidence="3"/>
<accession>A0ABR2GCW3</accession>